<dbReference type="PANTHER" id="PTHR46112">
    <property type="entry name" value="AMINOPEPTIDASE"/>
    <property type="match status" value="1"/>
</dbReference>
<dbReference type="EMBL" id="VSSQ01044197">
    <property type="protein sequence ID" value="MPM98002.1"/>
    <property type="molecule type" value="Genomic_DNA"/>
</dbReference>
<dbReference type="Pfam" id="PF00557">
    <property type="entry name" value="Peptidase_M24"/>
    <property type="match status" value="1"/>
</dbReference>
<name>A0A645EBG1_9ZZZZ</name>
<proteinExistence type="predicted"/>
<evidence type="ECO:0000313" key="2">
    <source>
        <dbReference type="EMBL" id="MPM98002.1"/>
    </source>
</evidence>
<dbReference type="AlphaFoldDB" id="A0A645EBG1"/>
<feature type="domain" description="Peptidase M24" evidence="1">
    <location>
        <begin position="3"/>
        <end position="126"/>
    </location>
</feature>
<dbReference type="InterPro" id="IPR050659">
    <property type="entry name" value="Peptidase_M24B"/>
</dbReference>
<dbReference type="PANTHER" id="PTHR46112:SF8">
    <property type="entry name" value="CYTOPLASMIC PEPTIDASE PEPQ-RELATED"/>
    <property type="match status" value="1"/>
</dbReference>
<organism evidence="2">
    <name type="scientific">bioreactor metagenome</name>
    <dbReference type="NCBI Taxonomy" id="1076179"/>
    <lineage>
        <taxon>unclassified sequences</taxon>
        <taxon>metagenomes</taxon>
        <taxon>ecological metagenomes</taxon>
    </lineage>
</organism>
<comment type="caution">
    <text evidence="2">The sequence shown here is derived from an EMBL/GenBank/DDBJ whole genome shotgun (WGS) entry which is preliminary data.</text>
</comment>
<sequence length="146" mass="15772">MQRMYYILKDDEEAPCEDAVKGFETVRDAIALAAKALVPGVTGFEVDKVARDYVMSKGYPSWGSALGHSIGAFAHDGGQTLAPEKPGVDRSEEIHTPIEEGSVFTLEPSVPTSCGVVGIEEDVVCRKDGAEFLVPPQTELYVIRGR</sequence>
<dbReference type="SUPFAM" id="SSF55920">
    <property type="entry name" value="Creatinase/aminopeptidase"/>
    <property type="match status" value="1"/>
</dbReference>
<dbReference type="Gene3D" id="3.90.230.10">
    <property type="entry name" value="Creatinase/methionine aminopeptidase superfamily"/>
    <property type="match status" value="1"/>
</dbReference>
<dbReference type="InterPro" id="IPR036005">
    <property type="entry name" value="Creatinase/aminopeptidase-like"/>
</dbReference>
<dbReference type="InterPro" id="IPR000994">
    <property type="entry name" value="Pept_M24"/>
</dbReference>
<accession>A0A645EBG1</accession>
<protein>
    <recommendedName>
        <fullName evidence="1">Peptidase M24 domain-containing protein</fullName>
    </recommendedName>
</protein>
<gene>
    <name evidence="2" type="ORF">SDC9_145183</name>
</gene>
<evidence type="ECO:0000259" key="1">
    <source>
        <dbReference type="Pfam" id="PF00557"/>
    </source>
</evidence>
<reference evidence="2" key="1">
    <citation type="submission" date="2019-08" db="EMBL/GenBank/DDBJ databases">
        <authorList>
            <person name="Kucharzyk K."/>
            <person name="Murdoch R.W."/>
            <person name="Higgins S."/>
            <person name="Loffler F."/>
        </authorList>
    </citation>
    <scope>NUCLEOTIDE SEQUENCE</scope>
</reference>